<feature type="compositionally biased region" description="Acidic residues" evidence="1">
    <location>
        <begin position="177"/>
        <end position="190"/>
    </location>
</feature>
<feature type="compositionally biased region" description="Polar residues" evidence="1">
    <location>
        <begin position="88"/>
        <end position="101"/>
    </location>
</feature>
<dbReference type="SMART" id="SM00167">
    <property type="entry name" value="VPS9"/>
    <property type="match status" value="1"/>
</dbReference>
<proteinExistence type="predicted"/>
<dbReference type="GO" id="GO:0030139">
    <property type="term" value="C:endocytic vesicle"/>
    <property type="evidence" value="ECO:0007669"/>
    <property type="project" value="TreeGrafter"/>
</dbReference>
<dbReference type="GeneID" id="116223283"/>
<keyword evidence="3" id="KW-1185">Reference proteome</keyword>
<gene>
    <name evidence="4 5" type="primary">LOC116223283</name>
</gene>
<dbReference type="RefSeq" id="XP_031435237.1">
    <property type="nucleotide sequence ID" value="XM_031579377.1"/>
</dbReference>
<evidence type="ECO:0000313" key="5">
    <source>
        <dbReference type="RefSeq" id="XP_031435238.1"/>
    </source>
</evidence>
<dbReference type="RefSeq" id="XP_031435238.1">
    <property type="nucleotide sequence ID" value="XM_031579378.2"/>
</dbReference>
<protein>
    <submittedName>
        <fullName evidence="4 5">Ras and Rab interactor 2-like</fullName>
    </submittedName>
</protein>
<dbReference type="Pfam" id="PF23268">
    <property type="entry name" value="RIN1"/>
    <property type="match status" value="1"/>
</dbReference>
<feature type="compositionally biased region" description="Low complexity" evidence="1">
    <location>
        <begin position="138"/>
        <end position="153"/>
    </location>
</feature>
<feature type="compositionally biased region" description="Low complexity" evidence="1">
    <location>
        <begin position="17"/>
        <end position="38"/>
    </location>
</feature>
<feature type="compositionally biased region" description="Basic and acidic residues" evidence="1">
    <location>
        <begin position="119"/>
        <end position="137"/>
    </location>
</feature>
<dbReference type="PROSITE" id="PS51205">
    <property type="entry name" value="VPS9"/>
    <property type="match status" value="1"/>
</dbReference>
<evidence type="ECO:0000313" key="3">
    <source>
        <dbReference type="Proteomes" id="UP000515152"/>
    </source>
</evidence>
<evidence type="ECO:0000259" key="2">
    <source>
        <dbReference type="PROSITE" id="PS51205"/>
    </source>
</evidence>
<dbReference type="PANTHER" id="PTHR23101">
    <property type="entry name" value="RAB GDP/GTP EXCHANGE FACTOR"/>
    <property type="match status" value="1"/>
</dbReference>
<dbReference type="GO" id="GO:0005829">
    <property type="term" value="C:cytosol"/>
    <property type="evidence" value="ECO:0007669"/>
    <property type="project" value="TreeGrafter"/>
</dbReference>
<dbReference type="Pfam" id="PF02204">
    <property type="entry name" value="VPS9"/>
    <property type="match status" value="1"/>
</dbReference>
<dbReference type="InterPro" id="IPR003123">
    <property type="entry name" value="VPS9"/>
</dbReference>
<reference evidence="4 5" key="1">
    <citation type="submission" date="2025-04" db="UniProtKB">
        <authorList>
            <consortium name="RefSeq"/>
        </authorList>
    </citation>
    <scope>IDENTIFICATION</scope>
</reference>
<organism evidence="3 5">
    <name type="scientific">Clupea harengus</name>
    <name type="common">Atlantic herring</name>
    <dbReference type="NCBI Taxonomy" id="7950"/>
    <lineage>
        <taxon>Eukaryota</taxon>
        <taxon>Metazoa</taxon>
        <taxon>Chordata</taxon>
        <taxon>Craniata</taxon>
        <taxon>Vertebrata</taxon>
        <taxon>Euteleostomi</taxon>
        <taxon>Actinopterygii</taxon>
        <taxon>Neopterygii</taxon>
        <taxon>Teleostei</taxon>
        <taxon>Clupei</taxon>
        <taxon>Clupeiformes</taxon>
        <taxon>Clupeoidei</taxon>
        <taxon>Clupeidae</taxon>
        <taxon>Clupea</taxon>
    </lineage>
</organism>
<dbReference type="OrthoDB" id="21085at2759"/>
<dbReference type="SUPFAM" id="SSF109993">
    <property type="entry name" value="VPS9 domain"/>
    <property type="match status" value="1"/>
</dbReference>
<feature type="region of interest" description="Disordered" evidence="1">
    <location>
        <begin position="1"/>
        <end position="66"/>
    </location>
</feature>
<feature type="region of interest" description="Disordered" evidence="1">
    <location>
        <begin position="88"/>
        <end position="212"/>
    </location>
</feature>
<dbReference type="Gene3D" id="1.20.1050.80">
    <property type="entry name" value="VPS9 domain"/>
    <property type="match status" value="1"/>
</dbReference>
<dbReference type="InterPro" id="IPR045046">
    <property type="entry name" value="Vps9-like"/>
</dbReference>
<name>A0A6P8G6X7_CLUHA</name>
<dbReference type="InterPro" id="IPR037191">
    <property type="entry name" value="VPS9_dom_sf"/>
</dbReference>
<evidence type="ECO:0000256" key="1">
    <source>
        <dbReference type="SAM" id="MobiDB-lite"/>
    </source>
</evidence>
<sequence length="490" mass="53719">MPETASWINPPQKEKTSLLGRLGSSFSSSLSFSSSSSSPPKRISAPIPVPSSRGKKPPVGPDVDGHRCQLALDDQTIEQAVSLSLAKLSQRNGSSVDTCSPSPSPLEPSQDAGVGGQRHAGEEGRRGRTRGNSERLSDISFSTSSSDSLDFSSHGFPLSAPSPSKAGRGLAGGGDSSMEEEEEDEEEEDGDYGRGAESDQEMPPPFKAKKRASGGTFVLPRALRGHLRKVSGVFSSLMTPERRAVRRVVEQAQDKGTYFGCLVQDHVSFLLENGGLGHTSGTELLQTLRQFMTQMKSYLLQSSELDPPIESLVPEDQIDQVLEKAMHKCVLKPLKATVEAALHDFQVKSGTWQQLKENLALAKARQPQEMGVDGALPPDPVAIEKIRHKFHTMHKMYSPEKKVALLLRVCKLIYTIMEDHSGRMYGADDFLPMLTYVLAQCDMPQLDTEIQYMMELLDPSLLQGEGDQSYHCCFLFLCGLIWVRLGFYSD</sequence>
<dbReference type="AlphaFoldDB" id="A0A6P8G6X7"/>
<accession>A0A6P8G6X7</accession>
<dbReference type="KEGG" id="char:116223283"/>
<dbReference type="GO" id="GO:0016192">
    <property type="term" value="P:vesicle-mediated transport"/>
    <property type="evidence" value="ECO:0007669"/>
    <property type="project" value="InterPro"/>
</dbReference>
<dbReference type="PANTHER" id="PTHR23101:SF51">
    <property type="entry name" value="RAS AND RAB INTERACTOR 2"/>
    <property type="match status" value="1"/>
</dbReference>
<evidence type="ECO:0000313" key="4">
    <source>
        <dbReference type="RefSeq" id="XP_031435237.1"/>
    </source>
</evidence>
<dbReference type="GO" id="GO:0031267">
    <property type="term" value="F:small GTPase binding"/>
    <property type="evidence" value="ECO:0007669"/>
    <property type="project" value="TreeGrafter"/>
</dbReference>
<feature type="domain" description="VPS9" evidence="2">
    <location>
        <begin position="349"/>
        <end position="490"/>
    </location>
</feature>
<dbReference type="Proteomes" id="UP000515152">
    <property type="component" value="Chromosome 13"/>
</dbReference>
<dbReference type="GO" id="GO:0005085">
    <property type="term" value="F:guanyl-nucleotide exchange factor activity"/>
    <property type="evidence" value="ECO:0007669"/>
    <property type="project" value="InterPro"/>
</dbReference>